<dbReference type="InterPro" id="IPR023214">
    <property type="entry name" value="HAD_sf"/>
</dbReference>
<sequence length="118" mass="13319">MQRGDDRKKAILLFDVDGTLTMPRQKIDKEMRDFLVEVRKRIPLAVVGGSDLSKIVEQLGDSLDDVLTRFDYVFSENGLVGFHDQNAFPVKVRTHLTESLSYEVPFILFASSSSSPVQ</sequence>
<feature type="binding site" evidence="3">
    <location>
        <position position="17"/>
    </location>
    <ligand>
        <name>Mg(2+)</name>
        <dbReference type="ChEBI" id="CHEBI:18420"/>
        <label>1</label>
    </ligand>
</feature>
<dbReference type="InterPro" id="IPR005002">
    <property type="entry name" value="PMM"/>
</dbReference>
<feature type="active site" description="Proton donor/acceptor" evidence="1">
    <location>
        <position position="17"/>
    </location>
</feature>
<keyword evidence="4" id="KW-0963">Cytoplasm</keyword>
<dbReference type="Proteomes" id="UP000267096">
    <property type="component" value="Unassembled WGS sequence"/>
</dbReference>
<dbReference type="GO" id="GO:0005829">
    <property type="term" value="C:cytosol"/>
    <property type="evidence" value="ECO:0007669"/>
    <property type="project" value="TreeGrafter"/>
</dbReference>
<gene>
    <name evidence="5" type="ORF">ASIM_LOCUS1068</name>
</gene>
<evidence type="ECO:0000313" key="6">
    <source>
        <dbReference type="Proteomes" id="UP000267096"/>
    </source>
</evidence>
<evidence type="ECO:0000313" key="7">
    <source>
        <dbReference type="WBParaSite" id="ASIM_0000117901-mRNA-1"/>
    </source>
</evidence>
<evidence type="ECO:0000256" key="1">
    <source>
        <dbReference type="PIRSR" id="PIRSR605002-1"/>
    </source>
</evidence>
<protein>
    <recommendedName>
        <fullName evidence="4">Phosphomannomutase</fullName>
        <ecNumber evidence="4">5.4.2.8</ecNumber>
    </recommendedName>
</protein>
<organism evidence="7">
    <name type="scientific">Anisakis simplex</name>
    <name type="common">Herring worm</name>
    <dbReference type="NCBI Taxonomy" id="6269"/>
    <lineage>
        <taxon>Eukaryota</taxon>
        <taxon>Metazoa</taxon>
        <taxon>Ecdysozoa</taxon>
        <taxon>Nematoda</taxon>
        <taxon>Chromadorea</taxon>
        <taxon>Rhabditida</taxon>
        <taxon>Spirurina</taxon>
        <taxon>Ascaridomorpha</taxon>
        <taxon>Ascaridoidea</taxon>
        <taxon>Anisakidae</taxon>
        <taxon>Anisakis</taxon>
        <taxon>Anisakis simplex complex</taxon>
    </lineage>
</organism>
<comment type="catalytic activity">
    <reaction evidence="4">
        <text>alpha-D-mannose 1-phosphate = D-mannose 6-phosphate</text>
        <dbReference type="Rhea" id="RHEA:11140"/>
        <dbReference type="ChEBI" id="CHEBI:58409"/>
        <dbReference type="ChEBI" id="CHEBI:58735"/>
        <dbReference type="EC" id="5.4.2.8"/>
    </reaction>
</comment>
<evidence type="ECO:0000256" key="4">
    <source>
        <dbReference type="RuleBase" id="RU361118"/>
    </source>
</evidence>
<dbReference type="SUPFAM" id="SSF56784">
    <property type="entry name" value="HAD-like"/>
    <property type="match status" value="1"/>
</dbReference>
<dbReference type="AlphaFoldDB" id="A0A0M3J0Y5"/>
<dbReference type="GO" id="GO:0006487">
    <property type="term" value="P:protein N-linked glycosylation"/>
    <property type="evidence" value="ECO:0007669"/>
    <property type="project" value="TreeGrafter"/>
</dbReference>
<comment type="pathway">
    <text evidence="4">Nucleotide-sugar biosynthesis; GDP-alpha-D-mannose biosynthesis; alpha-D-mannose 1-phosphate from D-fructose 6-phosphate: step 2/2.</text>
</comment>
<dbReference type="Gene3D" id="3.40.50.1000">
    <property type="entry name" value="HAD superfamily/HAD-like"/>
    <property type="match status" value="1"/>
</dbReference>
<proteinExistence type="inferred from homology"/>
<dbReference type="GO" id="GO:0006013">
    <property type="term" value="P:mannose metabolic process"/>
    <property type="evidence" value="ECO:0007669"/>
    <property type="project" value="TreeGrafter"/>
</dbReference>
<reference evidence="7" key="1">
    <citation type="submission" date="2017-02" db="UniProtKB">
        <authorList>
            <consortium name="WormBaseParasite"/>
        </authorList>
    </citation>
    <scope>IDENTIFICATION</scope>
</reference>
<dbReference type="InterPro" id="IPR036412">
    <property type="entry name" value="HAD-like_sf"/>
</dbReference>
<keyword evidence="3" id="KW-0460">Magnesium</keyword>
<dbReference type="EC" id="5.4.2.8" evidence="4"/>
<reference evidence="5 6" key="2">
    <citation type="submission" date="2018-11" db="EMBL/GenBank/DDBJ databases">
        <authorList>
            <consortium name="Pathogen Informatics"/>
        </authorList>
    </citation>
    <scope>NUCLEOTIDE SEQUENCE [LARGE SCALE GENOMIC DNA]</scope>
</reference>
<keyword evidence="6" id="KW-1185">Reference proteome</keyword>
<accession>A0A0M3J0Y5</accession>
<feature type="binding site" evidence="2">
    <location>
        <position position="24"/>
    </location>
    <ligand>
        <name>alpha-D-mannose 1-phosphate</name>
        <dbReference type="ChEBI" id="CHEBI:58409"/>
    </ligand>
</feature>
<comment type="subcellular location">
    <subcellularLocation>
        <location evidence="4">Cytoplasm</location>
    </subcellularLocation>
</comment>
<feature type="binding site" evidence="3">
    <location>
        <position position="15"/>
    </location>
    <ligand>
        <name>Mg(2+)</name>
        <dbReference type="ChEBI" id="CHEBI:18420"/>
        <label>1</label>
    </ligand>
</feature>
<dbReference type="WBParaSite" id="ASIM_0000117901-mRNA-1">
    <property type="protein sequence ID" value="ASIM_0000117901-mRNA-1"/>
    <property type="gene ID" value="ASIM_0000117901"/>
</dbReference>
<dbReference type="PANTHER" id="PTHR10466">
    <property type="entry name" value="PHOSPHOMANNOMUTASE"/>
    <property type="match status" value="1"/>
</dbReference>
<name>A0A0M3J0Y5_ANISI</name>
<evidence type="ECO:0000256" key="3">
    <source>
        <dbReference type="PIRSR" id="PIRSR605002-3"/>
    </source>
</evidence>
<dbReference type="GO" id="GO:0004615">
    <property type="term" value="F:phosphomannomutase activity"/>
    <property type="evidence" value="ECO:0007669"/>
    <property type="project" value="UniProtKB-EC"/>
</dbReference>
<keyword evidence="3" id="KW-0479">Metal-binding</keyword>
<comment type="similarity">
    <text evidence="4">Belongs to the eukaryotic PMM family.</text>
</comment>
<dbReference type="GO" id="GO:0009298">
    <property type="term" value="P:GDP-mannose biosynthetic process"/>
    <property type="evidence" value="ECO:0007669"/>
    <property type="project" value="UniProtKB-UniPathway"/>
</dbReference>
<dbReference type="UniPathway" id="UPA00126">
    <property type="reaction ID" value="UER00424"/>
</dbReference>
<comment type="cofactor">
    <cofactor evidence="3">
        <name>Mg(2+)</name>
        <dbReference type="ChEBI" id="CHEBI:18420"/>
    </cofactor>
</comment>
<evidence type="ECO:0000256" key="2">
    <source>
        <dbReference type="PIRSR" id="PIRSR605002-2"/>
    </source>
</evidence>
<dbReference type="EMBL" id="UYRR01000991">
    <property type="protein sequence ID" value="VDK18381.1"/>
    <property type="molecule type" value="Genomic_DNA"/>
</dbReference>
<dbReference type="GO" id="GO:0046872">
    <property type="term" value="F:metal ion binding"/>
    <property type="evidence" value="ECO:0007669"/>
    <property type="project" value="UniProtKB-KW"/>
</dbReference>
<dbReference type="PANTHER" id="PTHR10466:SF0">
    <property type="entry name" value="PHOSPHOMANNOMUTASE"/>
    <property type="match status" value="1"/>
</dbReference>
<keyword evidence="4" id="KW-0413">Isomerase</keyword>
<comment type="subunit">
    <text evidence="4">Homodimer.</text>
</comment>
<comment type="function">
    <text evidence="4">Involved in the synthesis of the GDP-mannose and dolichol-phosphate-mannose required for a number of critical mannosyl transfer reactions.</text>
</comment>
<dbReference type="Pfam" id="PF03332">
    <property type="entry name" value="PMM"/>
    <property type="match status" value="1"/>
</dbReference>
<dbReference type="OrthoDB" id="10264771at2759"/>
<feature type="active site" description="Nucleophile" evidence="1">
    <location>
        <position position="15"/>
    </location>
</feature>
<evidence type="ECO:0000313" key="5">
    <source>
        <dbReference type="EMBL" id="VDK18381.1"/>
    </source>
</evidence>